<dbReference type="Proteomes" id="UP000708208">
    <property type="component" value="Unassembled WGS sequence"/>
</dbReference>
<feature type="region of interest" description="Disordered" evidence="1">
    <location>
        <begin position="22"/>
        <end position="64"/>
    </location>
</feature>
<feature type="compositionally biased region" description="Polar residues" evidence="1">
    <location>
        <begin position="173"/>
        <end position="184"/>
    </location>
</feature>
<dbReference type="EMBL" id="CAJVCH010497206">
    <property type="protein sequence ID" value="CAG7821010.1"/>
    <property type="molecule type" value="Genomic_DNA"/>
</dbReference>
<dbReference type="OrthoDB" id="6159439at2759"/>
<comment type="caution">
    <text evidence="2">The sequence shown here is derived from an EMBL/GenBank/DDBJ whole genome shotgun (WGS) entry which is preliminary data.</text>
</comment>
<evidence type="ECO:0000256" key="1">
    <source>
        <dbReference type="SAM" id="MobiDB-lite"/>
    </source>
</evidence>
<accession>A0A8J2KTE5</accession>
<keyword evidence="3" id="KW-1185">Reference proteome</keyword>
<organism evidence="2 3">
    <name type="scientific">Allacma fusca</name>
    <dbReference type="NCBI Taxonomy" id="39272"/>
    <lineage>
        <taxon>Eukaryota</taxon>
        <taxon>Metazoa</taxon>
        <taxon>Ecdysozoa</taxon>
        <taxon>Arthropoda</taxon>
        <taxon>Hexapoda</taxon>
        <taxon>Collembola</taxon>
        <taxon>Symphypleona</taxon>
        <taxon>Sminthuridae</taxon>
        <taxon>Allacma</taxon>
    </lineage>
</organism>
<proteinExistence type="predicted"/>
<sequence>MKNGSSSSNYYPGTSSYCSPYATTSSAQSSGYSSPENYTPTQQQQQVQGTYSNSSSTYGTGEMTRDPAAYMTTAMTTPNTPATPGYYNSYNVTGYTQSPVQSNSNNNSSSTATPYYSGTTGNNSYGGTAASNSTPYAITPSNNFSSATHNNPSSADNFFSQNNNNFGVGHPEGNSTSSNNPSQQGEGYYEESYGHGGHMGYEGYSGHSHQHNYGSYFDHSVSGNSSHHHSAENSSSSDFNFLTNIANDYAPEYYQLS</sequence>
<feature type="region of interest" description="Disordered" evidence="1">
    <location>
        <begin position="142"/>
        <end position="194"/>
    </location>
</feature>
<gene>
    <name evidence="2" type="ORF">AFUS01_LOCUS31373</name>
</gene>
<evidence type="ECO:0000313" key="3">
    <source>
        <dbReference type="Proteomes" id="UP000708208"/>
    </source>
</evidence>
<feature type="compositionally biased region" description="Low complexity" evidence="1">
    <location>
        <begin position="22"/>
        <end position="34"/>
    </location>
</feature>
<reference evidence="2" key="1">
    <citation type="submission" date="2021-06" db="EMBL/GenBank/DDBJ databases">
        <authorList>
            <person name="Hodson N. C."/>
            <person name="Mongue J. A."/>
            <person name="Jaron S. K."/>
        </authorList>
    </citation>
    <scope>NUCLEOTIDE SEQUENCE</scope>
</reference>
<evidence type="ECO:0000313" key="2">
    <source>
        <dbReference type="EMBL" id="CAG7821010.1"/>
    </source>
</evidence>
<protein>
    <submittedName>
        <fullName evidence="2">Uncharacterized protein</fullName>
    </submittedName>
</protein>
<feature type="compositionally biased region" description="Polar residues" evidence="1">
    <location>
        <begin position="142"/>
        <end position="166"/>
    </location>
</feature>
<feature type="compositionally biased region" description="Low complexity" evidence="1">
    <location>
        <begin position="42"/>
        <end position="64"/>
    </location>
</feature>
<name>A0A8J2KTE5_9HEXA</name>
<dbReference type="AlphaFoldDB" id="A0A8J2KTE5"/>